<organism evidence="1 2">
    <name type="scientific">Tanacetum coccineum</name>
    <dbReference type="NCBI Taxonomy" id="301880"/>
    <lineage>
        <taxon>Eukaryota</taxon>
        <taxon>Viridiplantae</taxon>
        <taxon>Streptophyta</taxon>
        <taxon>Embryophyta</taxon>
        <taxon>Tracheophyta</taxon>
        <taxon>Spermatophyta</taxon>
        <taxon>Magnoliopsida</taxon>
        <taxon>eudicotyledons</taxon>
        <taxon>Gunneridae</taxon>
        <taxon>Pentapetalae</taxon>
        <taxon>asterids</taxon>
        <taxon>campanulids</taxon>
        <taxon>Asterales</taxon>
        <taxon>Asteraceae</taxon>
        <taxon>Asteroideae</taxon>
        <taxon>Anthemideae</taxon>
        <taxon>Anthemidinae</taxon>
        <taxon>Tanacetum</taxon>
    </lineage>
</organism>
<comment type="caution">
    <text evidence="1">The sequence shown here is derived from an EMBL/GenBank/DDBJ whole genome shotgun (WGS) entry which is preliminary data.</text>
</comment>
<dbReference type="Proteomes" id="UP001151760">
    <property type="component" value="Unassembled WGS sequence"/>
</dbReference>
<dbReference type="InterPro" id="IPR043502">
    <property type="entry name" value="DNA/RNA_pol_sf"/>
</dbReference>
<evidence type="ECO:0000313" key="2">
    <source>
        <dbReference type="Proteomes" id="UP001151760"/>
    </source>
</evidence>
<accession>A0ABQ5DVH0</accession>
<proteinExistence type="predicted"/>
<gene>
    <name evidence="1" type="ORF">Tco_0950986</name>
</gene>
<keyword evidence="2" id="KW-1185">Reference proteome</keyword>
<sequence>MPSHLEYAYLKGDKSCPVIISSKLTGKEKTSLLQVLEKQKGAIAWKMSDIKGISPSFCTHKILMEESFKPVIRPQRRLNPKVQDMVKDEIIKLLDSGLIYPILDIGSFIYIVKVLARCISSANHGTANDMEQHRNLLLQTMEQQMTLLCDIDPMMDDVKVLARCISIWKSHAAGKPNQPWGLDVVLQDPEGNRIQASIKLENMNKFLAVLDEGLAAGNKLGLNLAQ</sequence>
<dbReference type="Gene3D" id="2.40.50.140">
    <property type="entry name" value="Nucleic acid-binding proteins"/>
    <property type="match status" value="1"/>
</dbReference>
<evidence type="ECO:0000313" key="1">
    <source>
        <dbReference type="EMBL" id="GJT42271.1"/>
    </source>
</evidence>
<protein>
    <submittedName>
        <fullName evidence="1">Uncharacterized protein</fullName>
    </submittedName>
</protein>
<reference evidence="1" key="1">
    <citation type="journal article" date="2022" name="Int. J. Mol. Sci.">
        <title>Draft Genome of Tanacetum Coccineum: Genomic Comparison of Closely Related Tanacetum-Family Plants.</title>
        <authorList>
            <person name="Yamashiro T."/>
            <person name="Shiraishi A."/>
            <person name="Nakayama K."/>
            <person name="Satake H."/>
        </authorList>
    </citation>
    <scope>NUCLEOTIDE SEQUENCE</scope>
</reference>
<dbReference type="InterPro" id="IPR012340">
    <property type="entry name" value="NA-bd_OB-fold"/>
</dbReference>
<name>A0ABQ5DVH0_9ASTR</name>
<reference evidence="1" key="2">
    <citation type="submission" date="2022-01" db="EMBL/GenBank/DDBJ databases">
        <authorList>
            <person name="Yamashiro T."/>
            <person name="Shiraishi A."/>
            <person name="Satake H."/>
            <person name="Nakayama K."/>
        </authorList>
    </citation>
    <scope>NUCLEOTIDE SEQUENCE</scope>
</reference>
<dbReference type="Gene3D" id="3.10.10.10">
    <property type="entry name" value="HIV Type 1 Reverse Transcriptase, subunit A, domain 1"/>
    <property type="match status" value="1"/>
</dbReference>
<dbReference type="EMBL" id="BQNB010015631">
    <property type="protein sequence ID" value="GJT42271.1"/>
    <property type="molecule type" value="Genomic_DNA"/>
</dbReference>
<dbReference type="SUPFAM" id="SSF56672">
    <property type="entry name" value="DNA/RNA polymerases"/>
    <property type="match status" value="1"/>
</dbReference>